<keyword evidence="2 7" id="KW-0479">Metal-binding</keyword>
<dbReference type="InterPro" id="IPR044861">
    <property type="entry name" value="IPNS-like_FE2OG_OXY"/>
</dbReference>
<dbReference type="GO" id="GO:0051213">
    <property type="term" value="F:dioxygenase activity"/>
    <property type="evidence" value="ECO:0007669"/>
    <property type="project" value="UniProtKB-KW"/>
</dbReference>
<dbReference type="SUPFAM" id="SSF51197">
    <property type="entry name" value="Clavaminate synthase-like"/>
    <property type="match status" value="1"/>
</dbReference>
<dbReference type="InterPro" id="IPR050231">
    <property type="entry name" value="Iron_ascorbate_oxido_reductase"/>
</dbReference>
<dbReference type="FunFam" id="2.60.120.330:FF:000022">
    <property type="entry name" value="Probable 2-oxoglutarate-dependent dioxygenase AOP1.2"/>
    <property type="match status" value="1"/>
</dbReference>
<dbReference type="Pfam" id="PF03171">
    <property type="entry name" value="2OG-FeII_Oxy"/>
    <property type="match status" value="1"/>
</dbReference>
<feature type="domain" description="Fe2OG dioxygenase" evidence="8">
    <location>
        <begin position="164"/>
        <end position="268"/>
    </location>
</feature>
<evidence type="ECO:0000256" key="3">
    <source>
        <dbReference type="ARBA" id="ARBA00022964"/>
    </source>
</evidence>
<dbReference type="AlphaFoldDB" id="A0A445AHW0"/>
<evidence type="ECO:0000256" key="1">
    <source>
        <dbReference type="ARBA" id="ARBA00008056"/>
    </source>
</evidence>
<comment type="function">
    <text evidence="6">Probable 2-oxoglutarate-dependent dioxygenase that may be involved in glucosinolates biosynthesis. May play a role in the production of aliphatic glucosinolates.</text>
</comment>
<dbReference type="Pfam" id="PF14226">
    <property type="entry name" value="DIOX_N"/>
    <property type="match status" value="1"/>
</dbReference>
<comment type="similarity">
    <text evidence="1 7">Belongs to the iron/ascorbate-dependent oxidoreductase family.</text>
</comment>
<dbReference type="EMBL" id="SDMP01000012">
    <property type="protein sequence ID" value="RYR26037.1"/>
    <property type="molecule type" value="Genomic_DNA"/>
</dbReference>
<evidence type="ECO:0000256" key="4">
    <source>
        <dbReference type="ARBA" id="ARBA00023002"/>
    </source>
</evidence>
<accession>A0A445AHW0</accession>
<evidence type="ECO:0000313" key="10">
    <source>
        <dbReference type="Proteomes" id="UP000289738"/>
    </source>
</evidence>
<dbReference type="Gramene" id="arahy.Tifrunner.gnm2.ann2.Ah12g251300.1">
    <property type="protein sequence ID" value="arahy.Tifrunner.gnm2.ann2.Ah12g251300.1-CDS"/>
    <property type="gene ID" value="arahy.Tifrunner.gnm2.ann2.Ah12g251300"/>
</dbReference>
<sequence>MGSQTRTHHLPIIDLTDETLKPGTEAWVSACKVVRTALEDHGCFIARYNKIGEQLCDSVVSALEQLFGLPLETKKQETSQKLFHNYYGQIPSLPLYESLGIDDPLNIKGCQKFTNIMWPQGNDRFCESVNEYAKLLGEVDKVTKTMVFESYGVDSERCNSFIESGNYLLRCLKYRPPEKNETHLGMQSHTDLTMQSVLHQLNGVAGLEIKIKNGDWVLVHPSPSFFLVMAGDAFKVWSNGRIRPCEHRVIMNNAKEIRYSMGLFTFNGDIVQMPEEFVDDKNPLRYKPLFDHFDYLRFFDKEKIIDSDLRVKAYFGV</sequence>
<keyword evidence="5 7" id="KW-0408">Iron</keyword>
<evidence type="ECO:0000256" key="5">
    <source>
        <dbReference type="ARBA" id="ARBA00023004"/>
    </source>
</evidence>
<dbReference type="OrthoDB" id="288590at2759"/>
<evidence type="ECO:0000256" key="7">
    <source>
        <dbReference type="RuleBase" id="RU003682"/>
    </source>
</evidence>
<dbReference type="Proteomes" id="UP000289738">
    <property type="component" value="Chromosome B02"/>
</dbReference>
<dbReference type="STRING" id="3818.A0A445AHW0"/>
<keyword evidence="4 7" id="KW-0560">Oxidoreductase</keyword>
<evidence type="ECO:0000256" key="2">
    <source>
        <dbReference type="ARBA" id="ARBA00022723"/>
    </source>
</evidence>
<dbReference type="PANTHER" id="PTHR47990">
    <property type="entry name" value="2-OXOGLUTARATE (2OG) AND FE(II)-DEPENDENT OXYGENASE SUPERFAMILY PROTEIN-RELATED"/>
    <property type="match status" value="1"/>
</dbReference>
<dbReference type="InterPro" id="IPR005123">
    <property type="entry name" value="Oxoglu/Fe-dep_dioxygenase_dom"/>
</dbReference>
<name>A0A445AHW0_ARAHY</name>
<keyword evidence="10" id="KW-1185">Reference proteome</keyword>
<evidence type="ECO:0000313" key="9">
    <source>
        <dbReference type="EMBL" id="RYR26037.1"/>
    </source>
</evidence>
<dbReference type="Gene3D" id="2.60.120.330">
    <property type="entry name" value="B-lactam Antibiotic, Isopenicillin N Synthase, Chain"/>
    <property type="match status" value="1"/>
</dbReference>
<evidence type="ECO:0000256" key="6">
    <source>
        <dbReference type="ARBA" id="ARBA00057022"/>
    </source>
</evidence>
<keyword evidence="3" id="KW-0223">Dioxygenase</keyword>
<gene>
    <name evidence="9" type="ORF">Ahy_B02g060155</name>
</gene>
<evidence type="ECO:0000259" key="8">
    <source>
        <dbReference type="PROSITE" id="PS51471"/>
    </source>
</evidence>
<dbReference type="PROSITE" id="PS51471">
    <property type="entry name" value="FE2OG_OXY"/>
    <property type="match status" value="1"/>
</dbReference>
<dbReference type="InterPro" id="IPR027443">
    <property type="entry name" value="IPNS-like_sf"/>
</dbReference>
<reference evidence="9 10" key="1">
    <citation type="submission" date="2019-01" db="EMBL/GenBank/DDBJ databases">
        <title>Sequencing of cultivated peanut Arachis hypogaea provides insights into genome evolution and oil improvement.</title>
        <authorList>
            <person name="Chen X."/>
        </authorList>
    </citation>
    <scope>NUCLEOTIDE SEQUENCE [LARGE SCALE GENOMIC DNA]</scope>
    <source>
        <strain evidence="10">cv. Fuhuasheng</strain>
        <tissue evidence="9">Leaves</tissue>
    </source>
</reference>
<comment type="caution">
    <text evidence="9">The sequence shown here is derived from an EMBL/GenBank/DDBJ whole genome shotgun (WGS) entry which is preliminary data.</text>
</comment>
<dbReference type="SMR" id="A0A445AHW0"/>
<organism evidence="9 10">
    <name type="scientific">Arachis hypogaea</name>
    <name type="common">Peanut</name>
    <dbReference type="NCBI Taxonomy" id="3818"/>
    <lineage>
        <taxon>Eukaryota</taxon>
        <taxon>Viridiplantae</taxon>
        <taxon>Streptophyta</taxon>
        <taxon>Embryophyta</taxon>
        <taxon>Tracheophyta</taxon>
        <taxon>Spermatophyta</taxon>
        <taxon>Magnoliopsida</taxon>
        <taxon>eudicotyledons</taxon>
        <taxon>Gunneridae</taxon>
        <taxon>Pentapetalae</taxon>
        <taxon>rosids</taxon>
        <taxon>fabids</taxon>
        <taxon>Fabales</taxon>
        <taxon>Fabaceae</taxon>
        <taxon>Papilionoideae</taxon>
        <taxon>50 kb inversion clade</taxon>
        <taxon>dalbergioids sensu lato</taxon>
        <taxon>Dalbergieae</taxon>
        <taxon>Pterocarpus clade</taxon>
        <taxon>Arachis</taxon>
    </lineage>
</organism>
<dbReference type="GO" id="GO:0046872">
    <property type="term" value="F:metal ion binding"/>
    <property type="evidence" value="ECO:0007669"/>
    <property type="project" value="UniProtKB-KW"/>
</dbReference>
<dbReference type="InterPro" id="IPR026992">
    <property type="entry name" value="DIOX_N"/>
</dbReference>
<proteinExistence type="inferred from homology"/>
<protein>
    <recommendedName>
        <fullName evidence="8">Fe2OG dioxygenase domain-containing protein</fullName>
    </recommendedName>
</protein>